<evidence type="ECO:0000256" key="2">
    <source>
        <dbReference type="ARBA" id="ARBA00022475"/>
    </source>
</evidence>
<dbReference type="PANTHER" id="PTHR42781">
    <property type="entry name" value="SPERMIDINE/PUTRESCINE IMPORT ATP-BINDING PROTEIN POTA"/>
    <property type="match status" value="1"/>
</dbReference>
<evidence type="ECO:0000259" key="9">
    <source>
        <dbReference type="PROSITE" id="PS50893"/>
    </source>
</evidence>
<dbReference type="Proteomes" id="UP001224674">
    <property type="component" value="Chromosome"/>
</dbReference>
<dbReference type="GO" id="GO:0015408">
    <property type="term" value="F:ABC-type ferric iron transporter activity"/>
    <property type="evidence" value="ECO:0007669"/>
    <property type="project" value="InterPro"/>
</dbReference>
<keyword evidence="4" id="KW-0547">Nucleotide-binding</keyword>
<gene>
    <name evidence="10" type="ORF">QDX21_11395</name>
</gene>
<dbReference type="InterPro" id="IPR027417">
    <property type="entry name" value="P-loop_NTPase"/>
</dbReference>
<reference evidence="10 11" key="1">
    <citation type="submission" date="2023-03" db="EMBL/GenBank/DDBJ databases">
        <title>Complete genome sequences of several Auritidibacter ignavus strains isolated from ear infections.</title>
        <authorList>
            <person name="Baehr T."/>
            <person name="Baumhoegger A.M."/>
        </authorList>
    </citation>
    <scope>NUCLEOTIDE SEQUENCE [LARGE SCALE GENOMIC DNA]</scope>
    <source>
        <strain evidence="10 11">BABAE-6</strain>
    </source>
</reference>
<dbReference type="Pfam" id="PF00005">
    <property type="entry name" value="ABC_tran"/>
    <property type="match status" value="1"/>
</dbReference>
<dbReference type="GO" id="GO:0016020">
    <property type="term" value="C:membrane"/>
    <property type="evidence" value="ECO:0007669"/>
    <property type="project" value="InterPro"/>
</dbReference>
<keyword evidence="8" id="KW-0472">Membrane</keyword>
<dbReference type="InterPro" id="IPR003439">
    <property type="entry name" value="ABC_transporter-like_ATP-bd"/>
</dbReference>
<evidence type="ECO:0000313" key="11">
    <source>
        <dbReference type="Proteomes" id="UP001224674"/>
    </source>
</evidence>
<keyword evidence="2" id="KW-1003">Cell membrane</keyword>
<evidence type="ECO:0000256" key="4">
    <source>
        <dbReference type="ARBA" id="ARBA00022741"/>
    </source>
</evidence>
<evidence type="ECO:0000256" key="7">
    <source>
        <dbReference type="ARBA" id="ARBA00023065"/>
    </source>
</evidence>
<dbReference type="SMART" id="SM00382">
    <property type="entry name" value="AAA"/>
    <property type="match status" value="1"/>
</dbReference>
<keyword evidence="3" id="KW-0410">Iron transport</keyword>
<keyword evidence="6" id="KW-0408">Iron</keyword>
<dbReference type="CDD" id="cd03259">
    <property type="entry name" value="ABC_Carb_Solutes_like"/>
    <property type="match status" value="1"/>
</dbReference>
<dbReference type="InterPro" id="IPR050093">
    <property type="entry name" value="ABC_SmlMolc_Importer"/>
</dbReference>
<organism evidence="10 11">
    <name type="scientific">Auritidibacter ignavus</name>
    <dbReference type="NCBI Taxonomy" id="678932"/>
    <lineage>
        <taxon>Bacteria</taxon>
        <taxon>Bacillati</taxon>
        <taxon>Actinomycetota</taxon>
        <taxon>Actinomycetes</taxon>
        <taxon>Micrococcales</taxon>
        <taxon>Micrococcaceae</taxon>
        <taxon>Auritidibacter</taxon>
    </lineage>
</organism>
<sequence>MTASTTPQQLIAEQISVHYPNGYQAITEASFQVHAGTILVLLGPSGSGKSSLLRGIAGLERISSGTLRFGDRILAGPGEHVPAHRRSIGMVFQSAQLFPHRSVAGNISYGLEVEHLPRSQRRAQVERLLELVNLPGFGRRNVATLSGGQAQRVALARSLAVEPAVMLLDEPLSALDTELRSRLADDIRQILTEAEIAGVYVTHDHAEARMVADQVALIDQGRLQRVGTVTEVLGA</sequence>
<dbReference type="PANTHER" id="PTHR42781:SF4">
    <property type="entry name" value="SPERMIDINE_PUTRESCINE IMPORT ATP-BINDING PROTEIN POTA"/>
    <property type="match status" value="1"/>
</dbReference>
<dbReference type="InterPro" id="IPR003593">
    <property type="entry name" value="AAA+_ATPase"/>
</dbReference>
<dbReference type="EMBL" id="CP122566">
    <property type="protein sequence ID" value="WGH92885.1"/>
    <property type="molecule type" value="Genomic_DNA"/>
</dbReference>
<dbReference type="AlphaFoldDB" id="A0AAJ6AGH6"/>
<evidence type="ECO:0000256" key="8">
    <source>
        <dbReference type="ARBA" id="ARBA00023136"/>
    </source>
</evidence>
<dbReference type="SUPFAM" id="SSF52540">
    <property type="entry name" value="P-loop containing nucleoside triphosphate hydrolases"/>
    <property type="match status" value="1"/>
</dbReference>
<proteinExistence type="predicted"/>
<dbReference type="InterPro" id="IPR015853">
    <property type="entry name" value="ABC_transpr_FbpC"/>
</dbReference>
<name>A0AAJ6AGH6_9MICC</name>
<dbReference type="Gene3D" id="3.40.50.300">
    <property type="entry name" value="P-loop containing nucleotide triphosphate hydrolases"/>
    <property type="match status" value="1"/>
</dbReference>
<dbReference type="RefSeq" id="WP_279674769.1">
    <property type="nucleotide sequence ID" value="NZ_CP122566.1"/>
</dbReference>
<keyword evidence="7" id="KW-0406">Ion transport</keyword>
<evidence type="ECO:0000256" key="1">
    <source>
        <dbReference type="ARBA" id="ARBA00022448"/>
    </source>
</evidence>
<evidence type="ECO:0000256" key="6">
    <source>
        <dbReference type="ARBA" id="ARBA00023004"/>
    </source>
</evidence>
<dbReference type="PROSITE" id="PS00211">
    <property type="entry name" value="ABC_TRANSPORTER_1"/>
    <property type="match status" value="1"/>
</dbReference>
<feature type="domain" description="ABC transporter" evidence="9">
    <location>
        <begin position="10"/>
        <end position="235"/>
    </location>
</feature>
<dbReference type="GO" id="GO:0005524">
    <property type="term" value="F:ATP binding"/>
    <property type="evidence" value="ECO:0007669"/>
    <property type="project" value="UniProtKB-KW"/>
</dbReference>
<keyword evidence="11" id="KW-1185">Reference proteome</keyword>
<dbReference type="InterPro" id="IPR017871">
    <property type="entry name" value="ABC_transporter-like_CS"/>
</dbReference>
<keyword evidence="5 10" id="KW-0067">ATP-binding</keyword>
<evidence type="ECO:0000256" key="3">
    <source>
        <dbReference type="ARBA" id="ARBA00022496"/>
    </source>
</evidence>
<dbReference type="PROSITE" id="PS50893">
    <property type="entry name" value="ABC_TRANSPORTER_2"/>
    <property type="match status" value="1"/>
</dbReference>
<evidence type="ECO:0000256" key="5">
    <source>
        <dbReference type="ARBA" id="ARBA00022840"/>
    </source>
</evidence>
<accession>A0AAJ6AGH6</accession>
<protein>
    <submittedName>
        <fullName evidence="10">ABC transporter ATP-binding protein</fullName>
    </submittedName>
</protein>
<dbReference type="GO" id="GO:0016887">
    <property type="term" value="F:ATP hydrolysis activity"/>
    <property type="evidence" value="ECO:0007669"/>
    <property type="project" value="InterPro"/>
</dbReference>
<evidence type="ECO:0000313" key="10">
    <source>
        <dbReference type="EMBL" id="WGH92885.1"/>
    </source>
</evidence>
<keyword evidence="1" id="KW-0813">Transport</keyword>